<evidence type="ECO:0000256" key="2">
    <source>
        <dbReference type="SAM" id="MobiDB-lite"/>
    </source>
</evidence>
<organism evidence="5">
    <name type="scientific">Nakamurella sp. A5-74</name>
    <dbReference type="NCBI Taxonomy" id="3158264"/>
    <lineage>
        <taxon>Bacteria</taxon>
        <taxon>Bacillati</taxon>
        <taxon>Actinomycetota</taxon>
        <taxon>Actinomycetes</taxon>
        <taxon>Nakamurellales</taxon>
        <taxon>Nakamurellaceae</taxon>
        <taxon>Nakamurella</taxon>
    </lineage>
</organism>
<proteinExistence type="predicted"/>
<dbReference type="InterPro" id="IPR045851">
    <property type="entry name" value="AMP-bd_C_sf"/>
</dbReference>
<feature type="region of interest" description="Disordered" evidence="2">
    <location>
        <begin position="546"/>
        <end position="567"/>
    </location>
</feature>
<dbReference type="PANTHER" id="PTHR43352">
    <property type="entry name" value="ACETYL-COA SYNTHETASE"/>
    <property type="match status" value="1"/>
</dbReference>
<dbReference type="Pfam" id="PF13193">
    <property type="entry name" value="AMP-binding_C"/>
    <property type="match status" value="1"/>
</dbReference>
<name>A0AAU8DUJ2_9ACTN</name>
<protein>
    <submittedName>
        <fullName evidence="5">AMP-binding protein</fullName>
    </submittedName>
</protein>
<dbReference type="InterPro" id="IPR042099">
    <property type="entry name" value="ANL_N_sf"/>
</dbReference>
<reference evidence="5" key="1">
    <citation type="submission" date="2024-05" db="EMBL/GenBank/DDBJ databases">
        <authorList>
            <person name="Cai S.Y."/>
            <person name="Jin L.M."/>
            <person name="Li H.R."/>
        </authorList>
    </citation>
    <scope>NUCLEOTIDE SEQUENCE</scope>
    <source>
        <strain evidence="5">A5-74</strain>
    </source>
</reference>
<dbReference type="Gene3D" id="3.30.300.30">
    <property type="match status" value="1"/>
</dbReference>
<dbReference type="InterPro" id="IPR025110">
    <property type="entry name" value="AMP-bd_C"/>
</dbReference>
<evidence type="ECO:0000259" key="3">
    <source>
        <dbReference type="Pfam" id="PF00501"/>
    </source>
</evidence>
<dbReference type="AlphaFoldDB" id="A0AAU8DUJ2"/>
<gene>
    <name evidence="5" type="ORF">ABLG96_00150</name>
</gene>
<dbReference type="GO" id="GO:0044550">
    <property type="term" value="P:secondary metabolite biosynthetic process"/>
    <property type="evidence" value="ECO:0007669"/>
    <property type="project" value="TreeGrafter"/>
</dbReference>
<evidence type="ECO:0000313" key="5">
    <source>
        <dbReference type="EMBL" id="XCG66021.1"/>
    </source>
</evidence>
<dbReference type="InterPro" id="IPR020845">
    <property type="entry name" value="AMP-binding_CS"/>
</dbReference>
<dbReference type="RefSeq" id="WP_353651624.1">
    <property type="nucleotide sequence ID" value="NZ_CP159218.1"/>
</dbReference>
<dbReference type="GO" id="GO:0016878">
    <property type="term" value="F:acid-thiol ligase activity"/>
    <property type="evidence" value="ECO:0007669"/>
    <property type="project" value="TreeGrafter"/>
</dbReference>
<dbReference type="PROSITE" id="PS00455">
    <property type="entry name" value="AMP_BINDING"/>
    <property type="match status" value="1"/>
</dbReference>
<accession>A0AAU8DUJ2</accession>
<feature type="domain" description="AMP-binding enzyme C-terminal" evidence="4">
    <location>
        <begin position="458"/>
        <end position="536"/>
    </location>
</feature>
<sequence>MQHQALSPSAHQDTFTRDHLPPQESWPTFEFTVPEVRYPVQLNAATELITRAAADFGADRPALHAPGLPSWSYGELLRRSNQIAQVFREDLGVIPGNRVMLRAPNNQWLVACWLAVLKVGAVVVTTSPALRTGEVRQLIELTSPSVLVCDHRSTGDLPVDGSGPDGAPSLPTTVVFGGAGPEDLIARCGLKSGEFTDVATAADDVALLGPTSGSTGVPKITMHFHRDVLANADTFARYLLAPVPDDVFGGSPPLAFTFGLGGLVVFPLRFGASTLLTEKAAPVELAQLCHDAGVTVLFTAPTAYRAIVKQGKVALLAGLRIGVSAGEHLGADVWQQVFDATGLRLVDGIGATEMLHVFVSAAGEDIRPGATGRAVPGYRIAVLDEHGQAAGIGVPGRLAVIGPTGCRYLSGDRQADYVKDGWNITGDVFEMDADGYLTFHARSDSMIVSSGYNIGAPEVEDAIQKHPAVLETAVVARPDSERGSVVCAFVVLTPGVEPSATIRKDIQDFVKQQIAPYKYPREVRFIAALPRNPSGKLQHYRLREDLADEGSREGAVGTAAATDGTHP</sequence>
<feature type="region of interest" description="Disordered" evidence="2">
    <location>
        <begin position="1"/>
        <end position="23"/>
    </location>
</feature>
<evidence type="ECO:0000256" key="1">
    <source>
        <dbReference type="ARBA" id="ARBA00022598"/>
    </source>
</evidence>
<dbReference type="SUPFAM" id="SSF56801">
    <property type="entry name" value="Acetyl-CoA synthetase-like"/>
    <property type="match status" value="1"/>
</dbReference>
<dbReference type="EMBL" id="CP159218">
    <property type="protein sequence ID" value="XCG66021.1"/>
    <property type="molecule type" value="Genomic_DNA"/>
</dbReference>
<evidence type="ECO:0000259" key="4">
    <source>
        <dbReference type="Pfam" id="PF13193"/>
    </source>
</evidence>
<feature type="domain" description="AMP-dependent synthetase/ligase" evidence="3">
    <location>
        <begin position="51"/>
        <end position="404"/>
    </location>
</feature>
<dbReference type="Gene3D" id="3.40.50.12780">
    <property type="entry name" value="N-terminal domain of ligase-like"/>
    <property type="match status" value="1"/>
</dbReference>
<dbReference type="InterPro" id="IPR000873">
    <property type="entry name" value="AMP-dep_synth/lig_dom"/>
</dbReference>
<feature type="compositionally biased region" description="Low complexity" evidence="2">
    <location>
        <begin position="554"/>
        <end position="567"/>
    </location>
</feature>
<feature type="compositionally biased region" description="Polar residues" evidence="2">
    <location>
        <begin position="1"/>
        <end position="13"/>
    </location>
</feature>
<dbReference type="Pfam" id="PF00501">
    <property type="entry name" value="AMP-binding"/>
    <property type="match status" value="1"/>
</dbReference>
<dbReference type="PANTHER" id="PTHR43352:SF1">
    <property type="entry name" value="ANTHRANILATE--COA LIGASE"/>
    <property type="match status" value="1"/>
</dbReference>
<keyword evidence="1" id="KW-0436">Ligase</keyword>